<dbReference type="InterPro" id="IPR036397">
    <property type="entry name" value="RNaseH_sf"/>
</dbReference>
<dbReference type="Proteomes" id="UP000054636">
    <property type="component" value="Unassembled WGS sequence"/>
</dbReference>
<dbReference type="PANTHER" id="PTHR46564">
    <property type="entry name" value="TRANSPOSASE"/>
    <property type="match status" value="1"/>
</dbReference>
<name>A0A0W8CUR6_PHYNI</name>
<dbReference type="PANTHER" id="PTHR46564:SF1">
    <property type="entry name" value="TRANSPOSASE"/>
    <property type="match status" value="1"/>
</dbReference>
<evidence type="ECO:0000313" key="2">
    <source>
        <dbReference type="EMBL" id="KUF88007.1"/>
    </source>
</evidence>
<evidence type="ECO:0000259" key="1">
    <source>
        <dbReference type="Pfam" id="PF13358"/>
    </source>
</evidence>
<comment type="caution">
    <text evidence="2">The sequence shown here is derived from an EMBL/GenBank/DDBJ whole genome shotgun (WGS) entry which is preliminary data.</text>
</comment>
<dbReference type="InterPro" id="IPR038717">
    <property type="entry name" value="Tc1-like_DDE_dom"/>
</dbReference>
<sequence>MTPEAKVLLEEYLNENCTYTLDTMRTMLFLDCGVKVDTSTISRHLKGMLFTVKQVRVEPTTCNSDINIEKRRVFAVKLKEHQDAGNCIVYYDETNYNIYLNRLRGRSRKGERAVLSLPPSKGANLQIQCAVSSSIGLVTYQLEHGSIRMEKNAAFVEEIYKAVKASQEFRNFFQGKKVVIVLDNAPAHRQTEDRVTEHEDMELLRLGPYSPMCNPIEGCFSVLKANIKRHLAIYREEICDRSRQLDNNGDVMTLAGRQMRVLERAAKAEMKCMTSVLVSRMELHCSKAVNAAAEGIAMVYGK</sequence>
<gene>
    <name evidence="2" type="ORF">AM588_10003197</name>
</gene>
<dbReference type="GO" id="GO:0003676">
    <property type="term" value="F:nucleic acid binding"/>
    <property type="evidence" value="ECO:0007669"/>
    <property type="project" value="InterPro"/>
</dbReference>
<dbReference type="Gene3D" id="3.30.420.10">
    <property type="entry name" value="Ribonuclease H-like superfamily/Ribonuclease H"/>
    <property type="match status" value="1"/>
</dbReference>
<protein>
    <submittedName>
        <fullName evidence="2">Carbonic anhydrase 2</fullName>
    </submittedName>
</protein>
<proteinExistence type="predicted"/>
<dbReference type="Pfam" id="PF13358">
    <property type="entry name" value="DDE_3"/>
    <property type="match status" value="1"/>
</dbReference>
<evidence type="ECO:0000313" key="3">
    <source>
        <dbReference type="Proteomes" id="UP000054636"/>
    </source>
</evidence>
<accession>A0A0W8CUR6</accession>
<dbReference type="AlphaFoldDB" id="A0A0W8CUR6"/>
<dbReference type="EMBL" id="LNFP01001052">
    <property type="protein sequence ID" value="KUF88007.1"/>
    <property type="molecule type" value="Genomic_DNA"/>
</dbReference>
<organism evidence="2 3">
    <name type="scientific">Phytophthora nicotianae</name>
    <name type="common">Potato buckeye rot agent</name>
    <name type="synonym">Phytophthora parasitica</name>
    <dbReference type="NCBI Taxonomy" id="4792"/>
    <lineage>
        <taxon>Eukaryota</taxon>
        <taxon>Sar</taxon>
        <taxon>Stramenopiles</taxon>
        <taxon>Oomycota</taxon>
        <taxon>Peronosporomycetes</taxon>
        <taxon>Peronosporales</taxon>
        <taxon>Peronosporaceae</taxon>
        <taxon>Phytophthora</taxon>
    </lineage>
</organism>
<feature type="domain" description="Tc1-like transposase DDE" evidence="1">
    <location>
        <begin position="88"/>
        <end position="230"/>
    </location>
</feature>
<reference evidence="2 3" key="1">
    <citation type="submission" date="2015-11" db="EMBL/GenBank/DDBJ databases">
        <title>Genomes and virulence difference between two physiological races of Phytophthora nicotianae.</title>
        <authorList>
            <person name="Liu H."/>
            <person name="Ma X."/>
            <person name="Yu H."/>
            <person name="Fang D."/>
            <person name="Li Y."/>
            <person name="Wang X."/>
            <person name="Wang W."/>
            <person name="Dong Y."/>
            <person name="Xiao B."/>
        </authorList>
    </citation>
    <scope>NUCLEOTIDE SEQUENCE [LARGE SCALE GENOMIC DNA]</scope>
    <source>
        <strain evidence="3">race 1</strain>
    </source>
</reference>